<comment type="subcellular location">
    <subcellularLocation>
        <location evidence="6">Cytoplasm</location>
    </subcellularLocation>
    <subcellularLocation>
        <location evidence="6">Nucleus</location>
    </subcellularLocation>
</comment>
<evidence type="ECO:0000256" key="2">
    <source>
        <dbReference type="ARBA" id="ARBA00011464"/>
    </source>
</evidence>
<keyword evidence="6" id="KW-0813">Transport</keyword>
<evidence type="ECO:0000313" key="9">
    <source>
        <dbReference type="Proteomes" id="UP000799421"/>
    </source>
</evidence>
<organism evidence="8 9">
    <name type="scientific">Piedraia hortae CBS 480.64</name>
    <dbReference type="NCBI Taxonomy" id="1314780"/>
    <lineage>
        <taxon>Eukaryota</taxon>
        <taxon>Fungi</taxon>
        <taxon>Dikarya</taxon>
        <taxon>Ascomycota</taxon>
        <taxon>Pezizomycotina</taxon>
        <taxon>Dothideomycetes</taxon>
        <taxon>Dothideomycetidae</taxon>
        <taxon>Capnodiales</taxon>
        <taxon>Piedraiaceae</taxon>
        <taxon>Piedraia</taxon>
    </lineage>
</organism>
<dbReference type="GO" id="GO:0031965">
    <property type="term" value="C:nuclear membrane"/>
    <property type="evidence" value="ECO:0007669"/>
    <property type="project" value="TreeGrafter"/>
</dbReference>
<evidence type="ECO:0000256" key="3">
    <source>
        <dbReference type="ARBA" id="ARBA00016204"/>
    </source>
</evidence>
<evidence type="ECO:0000256" key="6">
    <source>
        <dbReference type="RuleBase" id="RU368013"/>
    </source>
</evidence>
<keyword evidence="4 6" id="KW-0539">Nucleus</keyword>
<dbReference type="PANTHER" id="PTHR28032">
    <property type="entry name" value="FI02826P"/>
    <property type="match status" value="1"/>
</dbReference>
<accession>A0A6A7CAX0</accession>
<dbReference type="Pfam" id="PF08559">
    <property type="entry name" value="Cut8"/>
    <property type="match status" value="1"/>
</dbReference>
<keyword evidence="6" id="KW-0653">Protein transport</keyword>
<comment type="subunit">
    <text evidence="2 6">Binds the proteasome.</text>
</comment>
<dbReference type="EMBL" id="MU005958">
    <property type="protein sequence ID" value="KAF2864145.1"/>
    <property type="molecule type" value="Genomic_DNA"/>
</dbReference>
<dbReference type="Proteomes" id="UP000799421">
    <property type="component" value="Unassembled WGS sequence"/>
</dbReference>
<dbReference type="PANTHER" id="PTHR28032:SF1">
    <property type="entry name" value="FI02826P"/>
    <property type="match status" value="1"/>
</dbReference>
<dbReference type="Gene3D" id="1.20.58.1590">
    <property type="entry name" value="Tethering factor for nuclear proteasome Cut8/Sts1"/>
    <property type="match status" value="1"/>
</dbReference>
<comment type="function">
    <text evidence="5 6">Involved in ubiquitin-mediated protein degradation. Regulatory factor in the ubiquitin/proteasome pathway that controls the turnover of proteasome substrates. Targets proteasomes to the nucleus and facilitates the degradation of nuclear proteins.</text>
</comment>
<comment type="similarity">
    <text evidence="1 6">Belongs to the cut8/STS1 family.</text>
</comment>
<evidence type="ECO:0000256" key="5">
    <source>
        <dbReference type="ARBA" id="ARBA00025651"/>
    </source>
</evidence>
<dbReference type="GO" id="GO:0071630">
    <property type="term" value="P:nuclear protein quality control by the ubiquitin-proteasome system"/>
    <property type="evidence" value="ECO:0007669"/>
    <property type="project" value="UniProtKB-UniRule"/>
</dbReference>
<dbReference type="AlphaFoldDB" id="A0A6A7CAX0"/>
<dbReference type="InterPro" id="IPR013868">
    <property type="entry name" value="Cut8/Sts1_fam"/>
</dbReference>
<evidence type="ECO:0000256" key="7">
    <source>
        <dbReference type="SAM" id="MobiDB-lite"/>
    </source>
</evidence>
<sequence length="276" mass="30932">MVSDGAFAPHLLSRRSPAFPHDRDVGNAHRKRKASEDRDDRMSTSPTASPAMPHIASSHRTKRLRMAPLPASQSLPLNRVLESLPREKLTTLVLDLCETRQEFAAELANRAPRPTVDETMTVLSRYERLFRDAIPKGNVTPNYAFGRTRHQLTDLITALHDYTSAFIPPRETQPFVSLSFLDAATNLIHSLPNWNSYEYMRLKNEAYGELAGPWAVAVVESAKKAAGYRLQFEGWDEKLLEHNAKTGGRFTTAVAELESLGFGTNASSTVTRRTNW</sequence>
<protein>
    <recommendedName>
        <fullName evidence="3 6">Tethering factor for nuclear proteasome STS1</fullName>
    </recommendedName>
</protein>
<evidence type="ECO:0000256" key="4">
    <source>
        <dbReference type="ARBA" id="ARBA00023242"/>
    </source>
</evidence>
<dbReference type="GO" id="GO:0031144">
    <property type="term" value="P:proteasome localization"/>
    <property type="evidence" value="ECO:0007669"/>
    <property type="project" value="UniProtKB-UniRule"/>
</dbReference>
<keyword evidence="6" id="KW-0963">Cytoplasm</keyword>
<evidence type="ECO:0000313" key="8">
    <source>
        <dbReference type="EMBL" id="KAF2864145.1"/>
    </source>
</evidence>
<keyword evidence="9" id="KW-1185">Reference proteome</keyword>
<dbReference type="OrthoDB" id="10061064at2759"/>
<proteinExistence type="inferred from homology"/>
<dbReference type="GO" id="GO:0005737">
    <property type="term" value="C:cytoplasm"/>
    <property type="evidence" value="ECO:0007669"/>
    <property type="project" value="UniProtKB-SubCell"/>
</dbReference>
<dbReference type="GO" id="GO:0070628">
    <property type="term" value="F:proteasome binding"/>
    <property type="evidence" value="ECO:0007669"/>
    <property type="project" value="TreeGrafter"/>
</dbReference>
<gene>
    <name evidence="8" type="ORF">K470DRAFT_209598</name>
</gene>
<name>A0A6A7CAX0_9PEZI</name>
<reference evidence="8" key="1">
    <citation type="journal article" date="2020" name="Stud. Mycol.">
        <title>101 Dothideomycetes genomes: a test case for predicting lifestyles and emergence of pathogens.</title>
        <authorList>
            <person name="Haridas S."/>
            <person name="Albert R."/>
            <person name="Binder M."/>
            <person name="Bloem J."/>
            <person name="Labutti K."/>
            <person name="Salamov A."/>
            <person name="Andreopoulos B."/>
            <person name="Baker S."/>
            <person name="Barry K."/>
            <person name="Bills G."/>
            <person name="Bluhm B."/>
            <person name="Cannon C."/>
            <person name="Castanera R."/>
            <person name="Culley D."/>
            <person name="Daum C."/>
            <person name="Ezra D."/>
            <person name="Gonzalez J."/>
            <person name="Henrissat B."/>
            <person name="Kuo A."/>
            <person name="Liang C."/>
            <person name="Lipzen A."/>
            <person name="Lutzoni F."/>
            <person name="Magnuson J."/>
            <person name="Mondo S."/>
            <person name="Nolan M."/>
            <person name="Ohm R."/>
            <person name="Pangilinan J."/>
            <person name="Park H.-J."/>
            <person name="Ramirez L."/>
            <person name="Alfaro M."/>
            <person name="Sun H."/>
            <person name="Tritt A."/>
            <person name="Yoshinaga Y."/>
            <person name="Zwiers L.-H."/>
            <person name="Turgeon B."/>
            <person name="Goodwin S."/>
            <person name="Spatafora J."/>
            <person name="Crous P."/>
            <person name="Grigoriev I."/>
        </authorList>
    </citation>
    <scope>NUCLEOTIDE SEQUENCE</scope>
    <source>
        <strain evidence="8">CBS 480.64</strain>
    </source>
</reference>
<dbReference type="InterPro" id="IPR038422">
    <property type="entry name" value="Cut8/Sts1_sf"/>
</dbReference>
<evidence type="ECO:0000256" key="1">
    <source>
        <dbReference type="ARBA" id="ARBA00006199"/>
    </source>
</evidence>
<feature type="region of interest" description="Disordered" evidence="7">
    <location>
        <begin position="1"/>
        <end position="59"/>
    </location>
</feature>
<dbReference type="GO" id="GO:0015031">
    <property type="term" value="P:protein transport"/>
    <property type="evidence" value="ECO:0007669"/>
    <property type="project" value="UniProtKB-UniRule"/>
</dbReference>